<gene>
    <name evidence="1" type="ORF">MML48_8g00015471</name>
</gene>
<sequence>MEQNPSNQKNTKLKQKKSISKLMLPKKLPNKVGVLNKAKSIETKKPVINSLEKLRADSDSSSQSSPDISRRPLNLALASMAPKKEEIPQFLFSSTTEDLFQYSPKLIGYQNGQLRRCSSADENINRLLVPTEEETKLCEKCVSHETVLKDDGPSSMNSLAATSLMAAQVLHLIPTVKARQRNFLQGRIGTNSLLGPIELDRNLPNRQIHIFVGSWNMNGQSPPRELNDFVLPIGMEHVPDILAFGTQESCSERFEWEVCLQETLGPSHVLFHSVSLGTLHLAIFLRRDLIWYCSIPEESSISVRPGTAFRTKGAVACAFMVFGTSFLFVNTHLTAHQEKVKERVSDVKKIVQSLDLPKNLPTKNKAKDVTQNFDYVFWAGDLNFRLATPRAKVLEWLSKTSFPLPAHLPHGYLHHDQLCSVLSDGAAFRGFSEANITFPPTYKYDPGTQNFDTSAKQRTPAYTDRILYKHRHVRRLSGQPETPPIECMLYDSVPSIVTSDHKPVWGVFKTHVRPGMDTMPLAAGLFNREIYLEGIRRRASAMGDTSDSSTVCVLQ</sequence>
<organism evidence="1 2">
    <name type="scientific">Holotrichia oblita</name>
    <name type="common">Chafer beetle</name>
    <dbReference type="NCBI Taxonomy" id="644536"/>
    <lineage>
        <taxon>Eukaryota</taxon>
        <taxon>Metazoa</taxon>
        <taxon>Ecdysozoa</taxon>
        <taxon>Arthropoda</taxon>
        <taxon>Hexapoda</taxon>
        <taxon>Insecta</taxon>
        <taxon>Pterygota</taxon>
        <taxon>Neoptera</taxon>
        <taxon>Endopterygota</taxon>
        <taxon>Coleoptera</taxon>
        <taxon>Polyphaga</taxon>
        <taxon>Scarabaeiformia</taxon>
        <taxon>Scarabaeidae</taxon>
        <taxon>Melolonthinae</taxon>
        <taxon>Holotrichia</taxon>
    </lineage>
</organism>
<keyword evidence="2" id="KW-1185">Reference proteome</keyword>
<accession>A0ACB9SVA8</accession>
<proteinExistence type="predicted"/>
<name>A0ACB9SVA8_HOLOL</name>
<dbReference type="Proteomes" id="UP001056778">
    <property type="component" value="Chromosome 8"/>
</dbReference>
<reference evidence="1" key="1">
    <citation type="submission" date="2022-04" db="EMBL/GenBank/DDBJ databases">
        <title>Chromosome-scale genome assembly of Holotrichia oblita Faldermann.</title>
        <authorList>
            <person name="Rongchong L."/>
        </authorList>
    </citation>
    <scope>NUCLEOTIDE SEQUENCE</scope>
    <source>
        <strain evidence="1">81SQS9</strain>
    </source>
</reference>
<comment type="caution">
    <text evidence="1">The sequence shown here is derived from an EMBL/GenBank/DDBJ whole genome shotgun (WGS) entry which is preliminary data.</text>
</comment>
<dbReference type="EMBL" id="CM043022">
    <property type="protein sequence ID" value="KAI4457235.1"/>
    <property type="molecule type" value="Genomic_DNA"/>
</dbReference>
<evidence type="ECO:0000313" key="1">
    <source>
        <dbReference type="EMBL" id="KAI4457235.1"/>
    </source>
</evidence>
<evidence type="ECO:0000313" key="2">
    <source>
        <dbReference type="Proteomes" id="UP001056778"/>
    </source>
</evidence>
<protein>
    <submittedName>
        <fullName evidence="1">Inositol polyphosphate 5-phosphatase e</fullName>
    </submittedName>
</protein>